<name>A0A397SW76_9GLOM</name>
<gene>
    <name evidence="2" type="ORF">C1645_823361</name>
</gene>
<evidence type="ECO:0000313" key="2">
    <source>
        <dbReference type="EMBL" id="RIA90450.1"/>
    </source>
</evidence>
<evidence type="ECO:0000256" key="1">
    <source>
        <dbReference type="SAM" id="Phobius"/>
    </source>
</evidence>
<dbReference type="EMBL" id="QKYT01000181">
    <property type="protein sequence ID" value="RIA90450.1"/>
    <property type="molecule type" value="Genomic_DNA"/>
</dbReference>
<reference evidence="2 3" key="1">
    <citation type="submission" date="2018-06" db="EMBL/GenBank/DDBJ databases">
        <title>Comparative genomics reveals the genomic features of Rhizophagus irregularis, R. cerebriforme, R. diaphanum and Gigaspora rosea, and their symbiotic lifestyle signature.</title>
        <authorList>
            <person name="Morin E."/>
            <person name="San Clemente H."/>
            <person name="Chen E.C.H."/>
            <person name="De La Providencia I."/>
            <person name="Hainaut M."/>
            <person name="Kuo A."/>
            <person name="Kohler A."/>
            <person name="Murat C."/>
            <person name="Tang N."/>
            <person name="Roy S."/>
            <person name="Loubradou J."/>
            <person name="Henrissat B."/>
            <person name="Grigoriev I.V."/>
            <person name="Corradi N."/>
            <person name="Roux C."/>
            <person name="Martin F.M."/>
        </authorList>
    </citation>
    <scope>NUCLEOTIDE SEQUENCE [LARGE SCALE GENOMIC DNA]</scope>
    <source>
        <strain evidence="2 3">DAOM 227022</strain>
    </source>
</reference>
<dbReference type="Proteomes" id="UP000265703">
    <property type="component" value="Unassembled WGS sequence"/>
</dbReference>
<feature type="transmembrane region" description="Helical" evidence="1">
    <location>
        <begin position="12"/>
        <end position="36"/>
    </location>
</feature>
<dbReference type="AlphaFoldDB" id="A0A397SW76"/>
<keyword evidence="3" id="KW-1185">Reference proteome</keyword>
<accession>A0A397SW76</accession>
<keyword evidence="1" id="KW-1133">Transmembrane helix</keyword>
<keyword evidence="1" id="KW-0812">Transmembrane</keyword>
<sequence>MSTHTTARNRPNYLAMTLTICFVCFIIIIQFPLIFITPALEYKKIKLFKENNLPLNEKIEYLYLILLLFLIILNLTLCYCCCYNDVKHLSWKFSVATLFWVIVPSDVPIYCPSNYKYSFPRLRLICQIRITNLICMWLMFISTILATFAMPIPESKYNKWFGLES</sequence>
<evidence type="ECO:0000313" key="3">
    <source>
        <dbReference type="Proteomes" id="UP000265703"/>
    </source>
</evidence>
<keyword evidence="1" id="KW-0472">Membrane</keyword>
<protein>
    <submittedName>
        <fullName evidence="2">Uncharacterized protein</fullName>
    </submittedName>
</protein>
<proteinExistence type="predicted"/>
<feature type="transmembrane region" description="Helical" evidence="1">
    <location>
        <begin position="130"/>
        <end position="150"/>
    </location>
</feature>
<dbReference type="OrthoDB" id="2419290at2759"/>
<feature type="transmembrane region" description="Helical" evidence="1">
    <location>
        <begin position="61"/>
        <end position="82"/>
    </location>
</feature>
<organism evidence="2 3">
    <name type="scientific">Glomus cerebriforme</name>
    <dbReference type="NCBI Taxonomy" id="658196"/>
    <lineage>
        <taxon>Eukaryota</taxon>
        <taxon>Fungi</taxon>
        <taxon>Fungi incertae sedis</taxon>
        <taxon>Mucoromycota</taxon>
        <taxon>Glomeromycotina</taxon>
        <taxon>Glomeromycetes</taxon>
        <taxon>Glomerales</taxon>
        <taxon>Glomeraceae</taxon>
        <taxon>Glomus</taxon>
    </lineage>
</organism>
<comment type="caution">
    <text evidence="2">The sequence shown here is derived from an EMBL/GenBank/DDBJ whole genome shotgun (WGS) entry which is preliminary data.</text>
</comment>